<evidence type="ECO:0000256" key="12">
    <source>
        <dbReference type="RuleBase" id="RU000483"/>
    </source>
</evidence>
<keyword evidence="8 11" id="KW-0406">Ion transport</keyword>
<dbReference type="SUPFAM" id="SSF81336">
    <property type="entry name" value="F1F0 ATP synthase subunit A"/>
    <property type="match status" value="1"/>
</dbReference>
<gene>
    <name evidence="11 13" type="primary">atpB</name>
    <name evidence="13" type="ORF">STSP2_02582</name>
</gene>
<dbReference type="EMBL" id="CP019791">
    <property type="protein sequence ID" value="AQT69393.1"/>
    <property type="molecule type" value="Genomic_DNA"/>
</dbReference>
<dbReference type="KEGG" id="alus:STSP2_02582"/>
<feature type="transmembrane region" description="Helical" evidence="11">
    <location>
        <begin position="173"/>
        <end position="194"/>
    </location>
</feature>
<evidence type="ECO:0000256" key="2">
    <source>
        <dbReference type="ARBA" id="ARBA00006810"/>
    </source>
</evidence>
<keyword evidence="6 11" id="KW-0375">Hydrogen ion transport</keyword>
<dbReference type="OrthoDB" id="9809130at2"/>
<evidence type="ECO:0000256" key="5">
    <source>
        <dbReference type="ARBA" id="ARBA00022692"/>
    </source>
</evidence>
<feature type="transmembrane region" description="Helical" evidence="11">
    <location>
        <begin position="90"/>
        <end position="112"/>
    </location>
</feature>
<evidence type="ECO:0000256" key="3">
    <source>
        <dbReference type="ARBA" id="ARBA00022448"/>
    </source>
</evidence>
<dbReference type="InterPro" id="IPR045083">
    <property type="entry name" value="ATP_synth_F0_asu_bact/mt"/>
</dbReference>
<keyword evidence="3 11" id="KW-0813">Transport</keyword>
<evidence type="ECO:0000256" key="8">
    <source>
        <dbReference type="ARBA" id="ARBA00023065"/>
    </source>
</evidence>
<reference evidence="14" key="1">
    <citation type="submission" date="2017-02" db="EMBL/GenBank/DDBJ databases">
        <title>Comparative genomics and description of representatives of a novel lineage of planctomycetes thriving in anoxic sediments.</title>
        <authorList>
            <person name="Spring S."/>
            <person name="Bunk B."/>
            <person name="Sproer C."/>
        </authorList>
    </citation>
    <scope>NUCLEOTIDE SEQUENCE [LARGE SCALE GENOMIC DNA]</scope>
    <source>
        <strain evidence="14">ST-NAGAB-D1</strain>
    </source>
</reference>
<keyword evidence="9 11" id="KW-0472">Membrane</keyword>
<dbReference type="Gene3D" id="1.20.120.220">
    <property type="entry name" value="ATP synthase, F0 complex, subunit A"/>
    <property type="match status" value="1"/>
</dbReference>
<dbReference type="PRINTS" id="PR00123">
    <property type="entry name" value="ATPASEA"/>
</dbReference>
<evidence type="ECO:0000313" key="13">
    <source>
        <dbReference type="EMBL" id="AQT69393.1"/>
    </source>
</evidence>
<feature type="transmembrane region" description="Helical" evidence="11">
    <location>
        <begin position="132"/>
        <end position="152"/>
    </location>
</feature>
<dbReference type="CDD" id="cd00310">
    <property type="entry name" value="ATP-synt_Fo_a_6"/>
    <property type="match status" value="1"/>
</dbReference>
<dbReference type="RefSeq" id="WP_146663085.1">
    <property type="nucleotide sequence ID" value="NZ_CP019791.1"/>
</dbReference>
<dbReference type="Proteomes" id="UP000189674">
    <property type="component" value="Chromosome"/>
</dbReference>
<accession>A0A1U9NNB4</accession>
<dbReference type="PANTHER" id="PTHR11410">
    <property type="entry name" value="ATP SYNTHASE SUBUNIT A"/>
    <property type="match status" value="1"/>
</dbReference>
<keyword evidence="5 11" id="KW-0812">Transmembrane</keyword>
<evidence type="ECO:0000256" key="9">
    <source>
        <dbReference type="ARBA" id="ARBA00023136"/>
    </source>
</evidence>
<dbReference type="AlphaFoldDB" id="A0A1U9NNB4"/>
<keyword evidence="11" id="KW-1003">Cell membrane</keyword>
<evidence type="ECO:0000256" key="10">
    <source>
        <dbReference type="ARBA" id="ARBA00023310"/>
    </source>
</evidence>
<dbReference type="GO" id="GO:0045259">
    <property type="term" value="C:proton-transporting ATP synthase complex"/>
    <property type="evidence" value="ECO:0007669"/>
    <property type="project" value="UniProtKB-KW"/>
</dbReference>
<keyword evidence="7 11" id="KW-1133">Transmembrane helix</keyword>
<dbReference type="STRING" id="1936003.STSP2_02582"/>
<keyword evidence="10 11" id="KW-0066">ATP synthesis</keyword>
<evidence type="ECO:0000256" key="11">
    <source>
        <dbReference type="HAMAP-Rule" id="MF_01393"/>
    </source>
</evidence>
<dbReference type="PANTHER" id="PTHR11410:SF0">
    <property type="entry name" value="ATP SYNTHASE SUBUNIT A"/>
    <property type="match status" value="1"/>
</dbReference>
<evidence type="ECO:0000313" key="14">
    <source>
        <dbReference type="Proteomes" id="UP000189674"/>
    </source>
</evidence>
<dbReference type="GO" id="GO:0005886">
    <property type="term" value="C:plasma membrane"/>
    <property type="evidence" value="ECO:0007669"/>
    <property type="project" value="UniProtKB-SubCell"/>
</dbReference>
<name>A0A1U9NNB4_9BACT</name>
<evidence type="ECO:0000256" key="1">
    <source>
        <dbReference type="ARBA" id="ARBA00004141"/>
    </source>
</evidence>
<dbReference type="HAMAP" id="MF_01393">
    <property type="entry name" value="ATP_synth_a_bact"/>
    <property type="match status" value="1"/>
</dbReference>
<organism evidence="13 14">
    <name type="scientific">Anaerohalosphaera lusitana</name>
    <dbReference type="NCBI Taxonomy" id="1936003"/>
    <lineage>
        <taxon>Bacteria</taxon>
        <taxon>Pseudomonadati</taxon>
        <taxon>Planctomycetota</taxon>
        <taxon>Phycisphaerae</taxon>
        <taxon>Sedimentisphaerales</taxon>
        <taxon>Anaerohalosphaeraceae</taxon>
        <taxon>Anaerohalosphaera</taxon>
    </lineage>
</organism>
<evidence type="ECO:0000256" key="4">
    <source>
        <dbReference type="ARBA" id="ARBA00022547"/>
    </source>
</evidence>
<dbReference type="NCBIfam" id="TIGR01131">
    <property type="entry name" value="ATP_synt_6_or_A"/>
    <property type="match status" value="1"/>
</dbReference>
<proteinExistence type="inferred from homology"/>
<feature type="transmembrane region" description="Helical" evidence="11">
    <location>
        <begin position="36"/>
        <end position="53"/>
    </location>
</feature>
<comment type="function">
    <text evidence="11 12">Key component of the proton channel; it plays a direct role in the translocation of protons across the membrane.</text>
</comment>
<dbReference type="InterPro" id="IPR023011">
    <property type="entry name" value="ATP_synth_F0_asu_AS"/>
</dbReference>
<protein>
    <recommendedName>
        <fullName evidence="11 12">ATP synthase subunit a</fullName>
    </recommendedName>
    <alternativeName>
        <fullName evidence="11">ATP synthase F0 sector subunit a</fullName>
    </alternativeName>
    <alternativeName>
        <fullName evidence="11">F-ATPase subunit 6</fullName>
    </alternativeName>
</protein>
<comment type="subcellular location">
    <subcellularLocation>
        <location evidence="11 12">Cell membrane</location>
        <topology evidence="11 12">Multi-pass membrane protein</topology>
    </subcellularLocation>
    <subcellularLocation>
        <location evidence="1">Membrane</location>
        <topology evidence="1">Multi-pass membrane protein</topology>
    </subcellularLocation>
</comment>
<keyword evidence="14" id="KW-1185">Reference proteome</keyword>
<dbReference type="Pfam" id="PF00119">
    <property type="entry name" value="ATP-synt_A"/>
    <property type="match status" value="1"/>
</dbReference>
<evidence type="ECO:0000256" key="6">
    <source>
        <dbReference type="ARBA" id="ARBA00022781"/>
    </source>
</evidence>
<dbReference type="GO" id="GO:0046933">
    <property type="term" value="F:proton-transporting ATP synthase activity, rotational mechanism"/>
    <property type="evidence" value="ECO:0007669"/>
    <property type="project" value="UniProtKB-UniRule"/>
</dbReference>
<dbReference type="InterPro" id="IPR035908">
    <property type="entry name" value="F0_ATP_A_sf"/>
</dbReference>
<evidence type="ECO:0000256" key="7">
    <source>
        <dbReference type="ARBA" id="ARBA00022989"/>
    </source>
</evidence>
<comment type="similarity">
    <text evidence="2 11 12">Belongs to the ATPase A chain family.</text>
</comment>
<keyword evidence="4 11" id="KW-0138">CF(0)</keyword>
<dbReference type="PROSITE" id="PS00449">
    <property type="entry name" value="ATPASE_A"/>
    <property type="match status" value="1"/>
</dbReference>
<dbReference type="InterPro" id="IPR000568">
    <property type="entry name" value="ATP_synth_F0_asu"/>
</dbReference>
<feature type="transmembrane region" description="Helical" evidence="11">
    <location>
        <begin position="229"/>
        <end position="261"/>
    </location>
</feature>
<sequence length="264" mass="29869">MSSGLQNILASTSLLDHVASKDLFTIGAFRFTNHMLMMTLAVIGLCIVMPLAIGRRKLVRKGFGNAIEAICLYLREEVARPFLGEKTDKYIGFIWTMFFFILTMNLFGLIPMDRIIFFITDKQNHYGGTATGNIWITGALASISFVTFHWAGIRENGLAHYFKSFIPKVPWPLIPLMYLMETISSFVRVFALAIRLYANMLAGHILLGVLIFLIILFKNYLTAFPAVPAYIAFSILELFVAFLQAYIFTFLTTIFIGFAVFPEH</sequence>
<feature type="transmembrane region" description="Helical" evidence="11">
    <location>
        <begin position="200"/>
        <end position="217"/>
    </location>
</feature>